<dbReference type="CDD" id="cd00167">
    <property type="entry name" value="SANT"/>
    <property type="match status" value="1"/>
</dbReference>
<keyword evidence="4" id="KW-1185">Reference proteome</keyword>
<feature type="domain" description="Myb-like" evidence="2">
    <location>
        <begin position="84"/>
        <end position="134"/>
    </location>
</feature>
<organism evidence="3 4">
    <name type="scientific">Cephalotrichum gorgonifer</name>
    <dbReference type="NCBI Taxonomy" id="2041049"/>
    <lineage>
        <taxon>Eukaryota</taxon>
        <taxon>Fungi</taxon>
        <taxon>Dikarya</taxon>
        <taxon>Ascomycota</taxon>
        <taxon>Pezizomycotina</taxon>
        <taxon>Sordariomycetes</taxon>
        <taxon>Hypocreomycetidae</taxon>
        <taxon>Microascales</taxon>
        <taxon>Microascaceae</taxon>
        <taxon>Cephalotrichum</taxon>
    </lineage>
</organism>
<evidence type="ECO:0000313" key="4">
    <source>
        <dbReference type="Proteomes" id="UP001187682"/>
    </source>
</evidence>
<feature type="compositionally biased region" description="Low complexity" evidence="1">
    <location>
        <begin position="266"/>
        <end position="299"/>
    </location>
</feature>
<dbReference type="InterPro" id="IPR001005">
    <property type="entry name" value="SANT/Myb"/>
</dbReference>
<dbReference type="AlphaFoldDB" id="A0AAE8SYQ4"/>
<dbReference type="PROSITE" id="PS50090">
    <property type="entry name" value="MYB_LIKE"/>
    <property type="match status" value="1"/>
</dbReference>
<name>A0AAE8SYQ4_9PEZI</name>
<accession>A0AAE8SYQ4</accession>
<feature type="compositionally biased region" description="Polar residues" evidence="1">
    <location>
        <begin position="230"/>
        <end position="265"/>
    </location>
</feature>
<gene>
    <name evidence="3" type="ORF">DNG_08839</name>
</gene>
<feature type="region of interest" description="Disordered" evidence="1">
    <location>
        <begin position="67"/>
        <end position="92"/>
    </location>
</feature>
<evidence type="ECO:0000313" key="3">
    <source>
        <dbReference type="EMBL" id="SPO06150.1"/>
    </source>
</evidence>
<dbReference type="Proteomes" id="UP001187682">
    <property type="component" value="Unassembled WGS sequence"/>
</dbReference>
<proteinExistence type="predicted"/>
<dbReference type="Gene3D" id="1.10.10.60">
    <property type="entry name" value="Homeodomain-like"/>
    <property type="match status" value="1"/>
</dbReference>
<protein>
    <recommendedName>
        <fullName evidence="2">Myb-like domain-containing protein</fullName>
    </recommendedName>
</protein>
<evidence type="ECO:0000259" key="2">
    <source>
        <dbReference type="PROSITE" id="PS50090"/>
    </source>
</evidence>
<dbReference type="EMBL" id="ONZQ02000015">
    <property type="protein sequence ID" value="SPO06150.1"/>
    <property type="molecule type" value="Genomic_DNA"/>
</dbReference>
<dbReference type="InterPro" id="IPR009057">
    <property type="entry name" value="Homeodomain-like_sf"/>
</dbReference>
<comment type="caution">
    <text evidence="3">The sequence shown here is derived from an EMBL/GenBank/DDBJ whole genome shotgun (WGS) entry which is preliminary data.</text>
</comment>
<dbReference type="Pfam" id="PF13921">
    <property type="entry name" value="Myb_DNA-bind_6"/>
    <property type="match status" value="1"/>
</dbReference>
<sequence length="335" mass="36935">MPKHSRVSSSSHHRYNAIPVPVSLNASSTQSDMYNTRMSMSAYYPDAQAASLQLQADQQYTYMAAAPTQPSGHESVPVPQPMSQPRAASAAWSKDDDESLMNARASGLNWSQIQQRYFPSKTPNACRKRHERLIERKTADNWNKSDFERLSMEYMRMRKEIWSPLAERVGEKWNVVEQKCMSNGLKNLQSAARAGTRRERLESGHQMQQGYDDDSGISGIGLTPVDGLDTSYSSPETTSSAGHSASGVSNGSGYQMSAHPQLQALNHSGNPYGYGPPHGSHHGYTSSVASAHSHSSGDGSYMGHDQQMRNQRLPSADMGIGAIIHRTPNNHNRRI</sequence>
<evidence type="ECO:0000256" key="1">
    <source>
        <dbReference type="SAM" id="MobiDB-lite"/>
    </source>
</evidence>
<feature type="region of interest" description="Disordered" evidence="1">
    <location>
        <begin position="187"/>
        <end position="305"/>
    </location>
</feature>
<dbReference type="SUPFAM" id="SSF46689">
    <property type="entry name" value="Homeodomain-like"/>
    <property type="match status" value="1"/>
</dbReference>
<reference evidence="3" key="1">
    <citation type="submission" date="2018-03" db="EMBL/GenBank/DDBJ databases">
        <authorList>
            <person name="Guldener U."/>
        </authorList>
    </citation>
    <scope>NUCLEOTIDE SEQUENCE</scope>
</reference>